<dbReference type="AlphaFoldDB" id="C6RGJ9"/>
<comment type="caution">
    <text evidence="1">The sequence shown here is derived from an EMBL/GenBank/DDBJ whole genome shotgun (WGS) entry which is preliminary data.</text>
</comment>
<name>C6RGJ9_9BACT</name>
<dbReference type="EMBL" id="ACVQ01000019">
    <property type="protein sequence ID" value="EET79549.1"/>
    <property type="molecule type" value="Genomic_DNA"/>
</dbReference>
<evidence type="ECO:0000313" key="1">
    <source>
        <dbReference type="EMBL" id="EET79549.1"/>
    </source>
</evidence>
<sequence length="53" mass="6246">MLKMRLLWKFCLKLYSVANFKFGHDLNFAGNFETLACWSNLVFKAQSVICIKR</sequence>
<dbReference type="STRING" id="553219.CAMSH0001_0653"/>
<reference evidence="1 2" key="1">
    <citation type="submission" date="2009-07" db="EMBL/GenBank/DDBJ databases">
        <authorList>
            <person name="Madupu R."/>
            <person name="Sebastian Y."/>
            <person name="Durkin A.S."/>
            <person name="Torralba M."/>
            <person name="Methe B."/>
            <person name="Sutton G.G."/>
            <person name="Strausberg R.L."/>
            <person name="Nelson K.E."/>
        </authorList>
    </citation>
    <scope>NUCLEOTIDE SEQUENCE [LARGE SCALE GENOMIC DNA]</scope>
    <source>
        <strain evidence="1 2">RM3277</strain>
    </source>
</reference>
<keyword evidence="2" id="KW-1185">Reference proteome</keyword>
<dbReference type="Proteomes" id="UP000003107">
    <property type="component" value="Unassembled WGS sequence"/>
</dbReference>
<gene>
    <name evidence="1" type="ORF">CAMSH0001_0653</name>
</gene>
<proteinExistence type="predicted"/>
<evidence type="ECO:0000313" key="2">
    <source>
        <dbReference type="Proteomes" id="UP000003107"/>
    </source>
</evidence>
<organism evidence="1 2">
    <name type="scientific">Campylobacter showae RM3277</name>
    <dbReference type="NCBI Taxonomy" id="553219"/>
    <lineage>
        <taxon>Bacteria</taxon>
        <taxon>Pseudomonadati</taxon>
        <taxon>Campylobacterota</taxon>
        <taxon>Epsilonproteobacteria</taxon>
        <taxon>Campylobacterales</taxon>
        <taxon>Campylobacteraceae</taxon>
        <taxon>Campylobacter</taxon>
    </lineage>
</organism>
<protein>
    <submittedName>
        <fullName evidence="1">Uncharacterized protein</fullName>
    </submittedName>
</protein>
<accession>C6RGJ9</accession>